<evidence type="ECO:0000256" key="2">
    <source>
        <dbReference type="ARBA" id="ARBA00022630"/>
    </source>
</evidence>
<dbReference type="GO" id="GO:0050660">
    <property type="term" value="F:flavin adenine dinucleotide binding"/>
    <property type="evidence" value="ECO:0007669"/>
    <property type="project" value="TreeGrafter"/>
</dbReference>
<keyword evidence="5 9" id="KW-0520">NAD</keyword>
<dbReference type="Pfam" id="PF07992">
    <property type="entry name" value="Pyr_redox_2"/>
    <property type="match status" value="1"/>
</dbReference>
<dbReference type="Pfam" id="PF02852">
    <property type="entry name" value="Pyr_redox_dim"/>
    <property type="match status" value="1"/>
</dbReference>
<evidence type="ECO:0000256" key="11">
    <source>
        <dbReference type="RuleBase" id="RU003691"/>
    </source>
</evidence>
<evidence type="ECO:0000313" key="14">
    <source>
        <dbReference type="EMBL" id="SRX95855.1"/>
    </source>
</evidence>
<keyword evidence="15" id="KW-1185">Reference proteome</keyword>
<dbReference type="InterPro" id="IPR017817">
    <property type="entry name" value="Mycothione_reductase"/>
</dbReference>
<evidence type="ECO:0000256" key="10">
    <source>
        <dbReference type="PIRSR" id="PIRSR000350-4"/>
    </source>
</evidence>
<reference evidence="14 15" key="1">
    <citation type="submission" date="2018-05" db="EMBL/GenBank/DDBJ databases">
        <authorList>
            <consortium name="IHU Genomes"/>
        </authorList>
    </citation>
    <scope>NUCLEOTIDE SEQUENCE [LARGE SCALE GENOMIC DNA]</scope>
    <source>
        <strain evidence="14 15">P7336</strain>
    </source>
</reference>
<organism evidence="14 15">
    <name type="scientific">Mycobacterium shimoidei</name>
    <dbReference type="NCBI Taxonomy" id="29313"/>
    <lineage>
        <taxon>Bacteria</taxon>
        <taxon>Bacillati</taxon>
        <taxon>Actinomycetota</taxon>
        <taxon>Actinomycetes</taxon>
        <taxon>Mycobacteriales</taxon>
        <taxon>Mycobacteriaceae</taxon>
        <taxon>Mycobacterium</taxon>
    </lineage>
</organism>
<dbReference type="InterPro" id="IPR050151">
    <property type="entry name" value="Class-I_Pyr_Nuc-Dis_Oxidored"/>
</dbReference>
<evidence type="ECO:0000256" key="4">
    <source>
        <dbReference type="ARBA" id="ARBA00023002"/>
    </source>
</evidence>
<comment type="similarity">
    <text evidence="1 11">Belongs to the class-I pyridine nucleotide-disulfide oxidoreductase family.</text>
</comment>
<sequence length="459" mass="49974">MESYDLAIIGTGSGNSILDERYAGKRVAICEQGAFGGTCLNVGCIPTKMFVYAAEVAQTIRGAARYGVDAHIDGVRWDDMVSRIFGRIDPIAVSGKDYRLAAPNIDVYERHTRFGPTQSDGRYLLRTDDGEEFAADQVVIAAGSRPRIPPAIRDCGIEYHTSDTIMRIAELPEHLVIVGGGYVAAEFAHIFSALGVRVTLVIRGGTLLRQMDDTLCQRFTRIVSSKWEMRTQRNVIGAHRDGSRTVLELDDRSTLTADTVLVATGRIPNADLLDLEQAGIDTDGTRVAVDEFQRTSARNVFALGDVSSPYELKHVANHEARVVQHNLLCDWDDTASMVATDHRYVPSAVFTDPQLASVGLTENHAVAMGFDVSVYVQDYGDVAYGWAAEDTTGIVKLVGECGTGRLLGAHIMGQQASSIIQPLITAMSFGLTAQQMARGQYWIHPALPEVVENALLGLR</sequence>
<evidence type="ECO:0000256" key="5">
    <source>
        <dbReference type="ARBA" id="ARBA00023027"/>
    </source>
</evidence>
<dbReference type="InterPro" id="IPR023753">
    <property type="entry name" value="FAD/NAD-binding_dom"/>
</dbReference>
<dbReference type="PRINTS" id="PR00368">
    <property type="entry name" value="FADPNR"/>
</dbReference>
<dbReference type="Gene3D" id="3.30.390.30">
    <property type="match status" value="1"/>
</dbReference>
<dbReference type="EMBL" id="UEGW01000001">
    <property type="protein sequence ID" value="SRX95855.1"/>
    <property type="molecule type" value="Genomic_DNA"/>
</dbReference>
<name>A0A375Z4B9_MYCSH</name>
<dbReference type="PANTHER" id="PTHR22912:SF217">
    <property type="entry name" value="DIHYDROLIPOYL DEHYDROGENASE"/>
    <property type="match status" value="1"/>
</dbReference>
<feature type="active site" description="Proton acceptor" evidence="8">
    <location>
        <position position="444"/>
    </location>
</feature>
<keyword evidence="7 11" id="KW-0676">Redox-active center</keyword>
<feature type="binding site" evidence="9">
    <location>
        <begin position="179"/>
        <end position="186"/>
    </location>
    <ligand>
        <name>NAD(+)</name>
        <dbReference type="ChEBI" id="CHEBI:57540"/>
    </ligand>
</feature>
<feature type="domain" description="FAD/NAD(P)-binding" evidence="13">
    <location>
        <begin position="4"/>
        <end position="319"/>
    </location>
</feature>
<keyword evidence="3 9" id="KW-0274">FAD</keyword>
<dbReference type="InterPro" id="IPR012999">
    <property type="entry name" value="Pyr_OxRdtase_I_AS"/>
</dbReference>
<dbReference type="SUPFAM" id="SSF55424">
    <property type="entry name" value="FAD/NAD-linked reductases, dimerisation (C-terminal) domain"/>
    <property type="match status" value="1"/>
</dbReference>
<evidence type="ECO:0000256" key="7">
    <source>
        <dbReference type="ARBA" id="ARBA00023284"/>
    </source>
</evidence>
<dbReference type="GO" id="GO:0006103">
    <property type="term" value="P:2-oxoglutarate metabolic process"/>
    <property type="evidence" value="ECO:0007669"/>
    <property type="project" value="TreeGrafter"/>
</dbReference>
<keyword evidence="9" id="KW-0547">Nucleotide-binding</keyword>
<dbReference type="AlphaFoldDB" id="A0A375Z4B9"/>
<keyword evidence="4 11" id="KW-0560">Oxidoreductase</keyword>
<proteinExistence type="inferred from homology"/>
<dbReference type="RefSeq" id="WP_113965152.1">
    <property type="nucleotide sequence ID" value="NZ_UEGW01000001.1"/>
</dbReference>
<evidence type="ECO:0000256" key="3">
    <source>
        <dbReference type="ARBA" id="ARBA00022827"/>
    </source>
</evidence>
<evidence type="ECO:0000256" key="9">
    <source>
        <dbReference type="PIRSR" id="PIRSR000350-3"/>
    </source>
</evidence>
<dbReference type="InterPro" id="IPR001100">
    <property type="entry name" value="Pyr_nuc-diS_OxRdtase"/>
</dbReference>
<feature type="binding site" evidence="9">
    <location>
        <position position="305"/>
    </location>
    <ligand>
        <name>NAD(+)</name>
        <dbReference type="ChEBI" id="CHEBI:57540"/>
    </ligand>
</feature>
<evidence type="ECO:0000256" key="8">
    <source>
        <dbReference type="PIRSR" id="PIRSR000350-2"/>
    </source>
</evidence>
<dbReference type="Gene3D" id="3.50.50.60">
    <property type="entry name" value="FAD/NAD(P)-binding domain"/>
    <property type="match status" value="2"/>
</dbReference>
<feature type="domain" description="Pyridine nucleotide-disulphide oxidoreductase dimerisation" evidence="12">
    <location>
        <begin position="345"/>
        <end position="454"/>
    </location>
</feature>
<dbReference type="SUPFAM" id="SSF51905">
    <property type="entry name" value="FAD/NAD(P)-binding domain"/>
    <property type="match status" value="1"/>
</dbReference>
<evidence type="ECO:0000259" key="13">
    <source>
        <dbReference type="Pfam" id="PF07992"/>
    </source>
</evidence>
<evidence type="ECO:0000256" key="6">
    <source>
        <dbReference type="ARBA" id="ARBA00023157"/>
    </source>
</evidence>
<dbReference type="InterPro" id="IPR036188">
    <property type="entry name" value="FAD/NAD-bd_sf"/>
</dbReference>
<feature type="binding site" evidence="9">
    <location>
        <position position="48"/>
    </location>
    <ligand>
        <name>FAD</name>
        <dbReference type="ChEBI" id="CHEBI:57692"/>
    </ligand>
</feature>
<dbReference type="NCBIfam" id="TIGR03452">
    <property type="entry name" value="mycothione_red"/>
    <property type="match status" value="1"/>
</dbReference>
<dbReference type="GO" id="GO:0004148">
    <property type="term" value="F:dihydrolipoyl dehydrogenase (NADH) activity"/>
    <property type="evidence" value="ECO:0007669"/>
    <property type="project" value="TreeGrafter"/>
</dbReference>
<keyword evidence="2 11" id="KW-0285">Flavoprotein</keyword>
<dbReference type="STRING" id="29313.BHQ16_21655"/>
<dbReference type="InterPro" id="IPR004099">
    <property type="entry name" value="Pyr_nucl-diS_OxRdtase_dimer"/>
</dbReference>
<evidence type="ECO:0000259" key="12">
    <source>
        <dbReference type="Pfam" id="PF02852"/>
    </source>
</evidence>
<evidence type="ECO:0000256" key="1">
    <source>
        <dbReference type="ARBA" id="ARBA00007532"/>
    </source>
</evidence>
<evidence type="ECO:0000313" key="15">
    <source>
        <dbReference type="Proteomes" id="UP000252015"/>
    </source>
</evidence>
<dbReference type="Proteomes" id="UP000252015">
    <property type="component" value="Unassembled WGS sequence"/>
</dbReference>
<dbReference type="PANTHER" id="PTHR22912">
    <property type="entry name" value="DISULFIDE OXIDOREDUCTASE"/>
    <property type="match status" value="1"/>
</dbReference>
<dbReference type="PIRSF" id="PIRSF000350">
    <property type="entry name" value="Mercury_reductase_MerA"/>
    <property type="match status" value="1"/>
</dbReference>
<dbReference type="InterPro" id="IPR016156">
    <property type="entry name" value="FAD/NAD-linked_Rdtase_dimer_sf"/>
</dbReference>
<protein>
    <submittedName>
        <fullName evidence="14">NADPH-dependent mycothiol reductase Mtr [Mycobacterium tuberculosis H37Rv]</fullName>
    </submittedName>
</protein>
<keyword evidence="6" id="KW-1015">Disulfide bond</keyword>
<dbReference type="PRINTS" id="PR00411">
    <property type="entry name" value="PNDRDTASEI"/>
</dbReference>
<dbReference type="NCBIfam" id="NF005884">
    <property type="entry name" value="PRK07846.1"/>
    <property type="match status" value="1"/>
</dbReference>
<accession>A0A375Z4B9</accession>
<dbReference type="PROSITE" id="PS00076">
    <property type="entry name" value="PYRIDINE_REDOX_1"/>
    <property type="match status" value="1"/>
</dbReference>
<feature type="binding site" evidence="9">
    <location>
        <position position="265"/>
    </location>
    <ligand>
        <name>NAD(+)</name>
        <dbReference type="ChEBI" id="CHEBI:57540"/>
    </ligand>
</feature>
<comment type="cofactor">
    <cofactor evidence="9">
        <name>FAD</name>
        <dbReference type="ChEBI" id="CHEBI:57692"/>
    </cofactor>
    <text evidence="9">Binds 1 FAD per subunit.</text>
</comment>
<gene>
    <name evidence="14" type="ORF">MSP7336_04128</name>
</gene>
<feature type="disulfide bond" description="Redox-active" evidence="10">
    <location>
        <begin position="39"/>
        <end position="44"/>
    </location>
</feature>